<organism evidence="1 2">
    <name type="scientific">Photobacterium carnosum</name>
    <dbReference type="NCBI Taxonomy" id="2023717"/>
    <lineage>
        <taxon>Bacteria</taxon>
        <taxon>Pseudomonadati</taxon>
        <taxon>Pseudomonadota</taxon>
        <taxon>Gammaproteobacteria</taxon>
        <taxon>Vibrionales</taxon>
        <taxon>Vibrionaceae</taxon>
        <taxon>Photobacterium</taxon>
    </lineage>
</organism>
<name>A0A2N4ULX9_9GAMM</name>
<protein>
    <submittedName>
        <fullName evidence="1">Uncharacterized protein</fullName>
    </submittedName>
</protein>
<reference evidence="1 2" key="1">
    <citation type="journal article" date="2018" name="Syst. Appl. Microbiol.">
        <title>Photobacterium carnosum sp. nov., isolated from spoiled modified atmosphere packaged poultry meat.</title>
        <authorList>
            <person name="Hilgarth M."/>
            <person name="Fuertes S."/>
            <person name="Ehrmann M."/>
            <person name="Vogel R.F."/>
        </authorList>
    </citation>
    <scope>NUCLEOTIDE SEQUENCE [LARGE SCALE GENOMIC DNA]</scope>
    <source>
        <strain evidence="1 2">TMW 2.2021</strain>
    </source>
</reference>
<evidence type="ECO:0000313" key="2">
    <source>
        <dbReference type="Proteomes" id="UP000234420"/>
    </source>
</evidence>
<comment type="caution">
    <text evidence="1">The sequence shown here is derived from an EMBL/GenBank/DDBJ whole genome shotgun (WGS) entry which is preliminary data.</text>
</comment>
<gene>
    <name evidence="1" type="ORF">CIK00_20605</name>
</gene>
<dbReference type="EMBL" id="NPIB01000044">
    <property type="protein sequence ID" value="PLC56031.1"/>
    <property type="molecule type" value="Genomic_DNA"/>
</dbReference>
<evidence type="ECO:0000313" key="1">
    <source>
        <dbReference type="EMBL" id="PLC56031.1"/>
    </source>
</evidence>
<keyword evidence="2" id="KW-1185">Reference proteome</keyword>
<sequence>MEPVTSTVYEPSVAIVTTITGLLSLSTTVNTLPLTVNVVASPLLVIPCRLGWSALKSIWWIASEPTSSGTSPVIT</sequence>
<dbReference type="AlphaFoldDB" id="A0A2N4ULX9"/>
<accession>A0A2N4ULX9</accession>
<proteinExistence type="predicted"/>
<dbReference type="Proteomes" id="UP000234420">
    <property type="component" value="Unassembled WGS sequence"/>
</dbReference>